<sequence>PSNSIKCPVIKSYRAELTKKLLNTNNRSTLSSTTINDVNNYVYDPSNFPPLPVPHASFNGPVLSKLDDLIGKIAQVSQQLSNVA</sequence>
<proteinExistence type="predicted"/>
<reference evidence="1" key="1">
    <citation type="submission" date="2021-02" db="EMBL/GenBank/DDBJ databases">
        <authorList>
            <person name="Nowell W R."/>
        </authorList>
    </citation>
    <scope>NUCLEOTIDE SEQUENCE</scope>
</reference>
<keyword evidence="2" id="KW-1185">Reference proteome</keyword>
<dbReference type="AlphaFoldDB" id="A0A821GFC5"/>
<gene>
    <name evidence="1" type="ORF">OVN521_LOCUS47357</name>
</gene>
<feature type="non-terminal residue" evidence="1">
    <location>
        <position position="84"/>
    </location>
</feature>
<dbReference type="Proteomes" id="UP000663866">
    <property type="component" value="Unassembled WGS sequence"/>
</dbReference>
<comment type="caution">
    <text evidence="1">The sequence shown here is derived from an EMBL/GenBank/DDBJ whole genome shotgun (WGS) entry which is preliminary data.</text>
</comment>
<accession>A0A821GFC5</accession>
<feature type="non-terminal residue" evidence="1">
    <location>
        <position position="1"/>
    </location>
</feature>
<evidence type="ECO:0000313" key="2">
    <source>
        <dbReference type="Proteomes" id="UP000663866"/>
    </source>
</evidence>
<dbReference type="EMBL" id="CAJOBG010091941">
    <property type="protein sequence ID" value="CAF4669027.1"/>
    <property type="molecule type" value="Genomic_DNA"/>
</dbReference>
<organism evidence="1 2">
    <name type="scientific">Rotaria magnacalcarata</name>
    <dbReference type="NCBI Taxonomy" id="392030"/>
    <lineage>
        <taxon>Eukaryota</taxon>
        <taxon>Metazoa</taxon>
        <taxon>Spiralia</taxon>
        <taxon>Gnathifera</taxon>
        <taxon>Rotifera</taxon>
        <taxon>Eurotatoria</taxon>
        <taxon>Bdelloidea</taxon>
        <taxon>Philodinida</taxon>
        <taxon>Philodinidae</taxon>
        <taxon>Rotaria</taxon>
    </lineage>
</organism>
<protein>
    <submittedName>
        <fullName evidence="1">Uncharacterized protein</fullName>
    </submittedName>
</protein>
<evidence type="ECO:0000313" key="1">
    <source>
        <dbReference type="EMBL" id="CAF4669027.1"/>
    </source>
</evidence>
<name>A0A821GFC5_9BILA</name>